<comment type="catalytic activity">
    <reaction evidence="8">
        <text>L-tyrosyl-[protein] + ATP = O-phospho-L-tyrosyl-[protein] + ADP + H(+)</text>
        <dbReference type="Rhea" id="RHEA:10596"/>
        <dbReference type="Rhea" id="RHEA-COMP:10136"/>
        <dbReference type="Rhea" id="RHEA-COMP:20101"/>
        <dbReference type="ChEBI" id="CHEBI:15378"/>
        <dbReference type="ChEBI" id="CHEBI:30616"/>
        <dbReference type="ChEBI" id="CHEBI:46858"/>
        <dbReference type="ChEBI" id="CHEBI:61978"/>
        <dbReference type="ChEBI" id="CHEBI:456216"/>
        <dbReference type="EC" id="2.7.10.1"/>
    </reaction>
</comment>
<dbReference type="AlphaFoldDB" id="T1G7U0"/>
<evidence type="ECO:0000313" key="14">
    <source>
        <dbReference type="EMBL" id="ESN90991.1"/>
    </source>
</evidence>
<dbReference type="GO" id="GO:0007173">
    <property type="term" value="P:epidermal growth factor receptor signaling pathway"/>
    <property type="evidence" value="ECO:0000318"/>
    <property type="project" value="GO_Central"/>
</dbReference>
<gene>
    <name evidence="15" type="primary">20217137</name>
    <name evidence="14" type="ORF">HELRODRAFT_90657</name>
</gene>
<feature type="binding site" evidence="11">
    <location>
        <position position="142"/>
    </location>
    <ligand>
        <name>Mg(2+)</name>
        <dbReference type="ChEBI" id="CHEBI:18420"/>
    </ligand>
</feature>
<evidence type="ECO:0000256" key="11">
    <source>
        <dbReference type="PIRSR" id="PIRSR000615-3"/>
    </source>
</evidence>
<evidence type="ECO:0000256" key="9">
    <source>
        <dbReference type="PIRSR" id="PIRSR000615-1"/>
    </source>
</evidence>
<dbReference type="GO" id="GO:0005524">
    <property type="term" value="F:ATP binding"/>
    <property type="evidence" value="ECO:0007669"/>
    <property type="project" value="UniProtKB-UniRule"/>
</dbReference>
<evidence type="ECO:0000256" key="12">
    <source>
        <dbReference type="PROSITE-ProRule" id="PRU10141"/>
    </source>
</evidence>
<dbReference type="GO" id="GO:0030182">
    <property type="term" value="P:neuron differentiation"/>
    <property type="evidence" value="ECO:0000318"/>
    <property type="project" value="GO_Central"/>
</dbReference>
<dbReference type="GO" id="GO:0043410">
    <property type="term" value="P:positive regulation of MAPK cascade"/>
    <property type="evidence" value="ECO:0000318"/>
    <property type="project" value="GO_Central"/>
</dbReference>
<evidence type="ECO:0000256" key="4">
    <source>
        <dbReference type="ARBA" id="ARBA00022741"/>
    </source>
</evidence>
<dbReference type="GO" id="GO:0009925">
    <property type="term" value="C:basal plasma membrane"/>
    <property type="evidence" value="ECO:0000318"/>
    <property type="project" value="GO_Central"/>
</dbReference>
<dbReference type="GO" id="GO:0043066">
    <property type="term" value="P:negative regulation of apoptotic process"/>
    <property type="evidence" value="ECO:0000318"/>
    <property type="project" value="GO_Central"/>
</dbReference>
<dbReference type="eggNOG" id="KOG1025">
    <property type="taxonomic scope" value="Eukaryota"/>
</dbReference>
<feature type="binding site" evidence="12">
    <location>
        <position position="47"/>
    </location>
    <ligand>
        <name>ATP</name>
        <dbReference type="ChEBI" id="CHEBI:30616"/>
    </ligand>
</feature>
<dbReference type="STRING" id="6412.T1G7U0"/>
<dbReference type="PROSITE" id="PS00109">
    <property type="entry name" value="PROTEIN_KINASE_TYR"/>
    <property type="match status" value="1"/>
</dbReference>
<dbReference type="PANTHER" id="PTHR24416:SF566">
    <property type="entry name" value="EPIDERMAL GROWTH FACTOR RECEPTOR"/>
    <property type="match status" value="1"/>
</dbReference>
<dbReference type="CTD" id="20217137"/>
<dbReference type="GO" id="GO:0005886">
    <property type="term" value="C:plasma membrane"/>
    <property type="evidence" value="ECO:0000318"/>
    <property type="project" value="GO_Central"/>
</dbReference>
<dbReference type="PIRSF" id="PIRSF000615">
    <property type="entry name" value="TyrPK_CSF1-R"/>
    <property type="match status" value="1"/>
</dbReference>
<sequence length="285" mass="32138">PDLSVLKLIEESELKRGPEIGSGAFGTVYKGIWSPVGKRIKVAVAIKVLNEGSSTSLQNELLDEARVMSSVTHPCCIKILAVCMARTMMLITPLVNNGSLLEYIRKNKADSSTLLKWATQIARGMNYLEQKGIVHRDLAARNILVHNKSQVKITDFGLAKLLNCEEYYLATGGKMPIKWIALESIEHRVFTHKSDVWSYGVTLWELFTSGDRPYDNIKAIDMAQYLENGNRLSQPPICTIDVYMLMVKCWLVHAESRPSFAELETEFSIMSRDPGRYLVIEVRKN</sequence>
<dbReference type="GeneID" id="20217137"/>
<dbReference type="OMA" id="FRIMESC"/>
<evidence type="ECO:0000313" key="16">
    <source>
        <dbReference type="Proteomes" id="UP000015101"/>
    </source>
</evidence>
<dbReference type="FunFam" id="1.10.510.10:FF:000027">
    <property type="entry name" value="Receptor protein-tyrosine kinase"/>
    <property type="match status" value="1"/>
</dbReference>
<dbReference type="InterPro" id="IPR020635">
    <property type="entry name" value="Tyr_kinase_cat_dom"/>
</dbReference>
<dbReference type="InterPro" id="IPR017441">
    <property type="entry name" value="Protein_kinase_ATP_BS"/>
</dbReference>
<keyword evidence="3" id="KW-0808">Transferase</keyword>
<dbReference type="EnsemblMetazoa" id="HelroT90657">
    <property type="protein sequence ID" value="HelroP90657"/>
    <property type="gene ID" value="HelroG90657"/>
</dbReference>
<keyword evidence="4 10" id="KW-0547">Nucleotide-binding</keyword>
<dbReference type="EMBL" id="AMQM01008211">
    <property type="status" value="NOT_ANNOTATED_CDS"/>
    <property type="molecule type" value="Genomic_DNA"/>
</dbReference>
<evidence type="ECO:0000313" key="15">
    <source>
        <dbReference type="EnsemblMetazoa" id="HelroP90657"/>
    </source>
</evidence>
<dbReference type="PROSITE" id="PS00107">
    <property type="entry name" value="PROTEIN_KINASE_ATP"/>
    <property type="match status" value="1"/>
</dbReference>
<keyword evidence="5" id="KW-0418">Kinase</keyword>
<dbReference type="SUPFAM" id="SSF56112">
    <property type="entry name" value="Protein kinase-like (PK-like)"/>
    <property type="match status" value="1"/>
</dbReference>
<keyword evidence="11" id="KW-0460">Magnesium</keyword>
<dbReference type="EMBL" id="KB097736">
    <property type="protein sequence ID" value="ESN90991.1"/>
    <property type="molecule type" value="Genomic_DNA"/>
</dbReference>
<dbReference type="HOGENOM" id="CLU_000288_7_40_1"/>
<protein>
    <recommendedName>
        <fullName evidence="13">Protein kinase domain-containing protein</fullName>
    </recommendedName>
</protein>
<dbReference type="Gene3D" id="1.10.510.10">
    <property type="entry name" value="Transferase(Phosphotransferase) domain 1"/>
    <property type="match status" value="1"/>
</dbReference>
<dbReference type="Proteomes" id="UP000015101">
    <property type="component" value="Unassembled WGS sequence"/>
</dbReference>
<feature type="active site" description="Proton acceptor" evidence="9">
    <location>
        <position position="137"/>
    </location>
</feature>
<name>T1G7U0_HELRO</name>
<dbReference type="InterPro" id="IPR011009">
    <property type="entry name" value="Kinase-like_dom_sf"/>
</dbReference>
<evidence type="ECO:0000259" key="13">
    <source>
        <dbReference type="PROSITE" id="PS50011"/>
    </source>
</evidence>
<keyword evidence="11" id="KW-0479">Metal-binding</keyword>
<dbReference type="InterPro" id="IPR008266">
    <property type="entry name" value="Tyr_kinase_AS"/>
</dbReference>
<reference evidence="15" key="3">
    <citation type="submission" date="2015-06" db="UniProtKB">
        <authorList>
            <consortium name="EnsemblMetazoa"/>
        </authorList>
    </citation>
    <scope>IDENTIFICATION</scope>
</reference>
<dbReference type="Gene3D" id="3.30.200.20">
    <property type="entry name" value="Phosphorylase Kinase, domain 1"/>
    <property type="match status" value="1"/>
</dbReference>
<accession>T1G7U0</accession>
<feature type="binding site" evidence="10">
    <location>
        <position position="141"/>
    </location>
    <ligand>
        <name>ATP</name>
        <dbReference type="ChEBI" id="CHEBI:30616"/>
    </ligand>
</feature>
<keyword evidence="16" id="KW-1185">Reference proteome</keyword>
<dbReference type="InterPro" id="IPR001245">
    <property type="entry name" value="Ser-Thr/Tyr_kinase_cat_dom"/>
</dbReference>
<reference evidence="14 16" key="2">
    <citation type="journal article" date="2013" name="Nature">
        <title>Insights into bilaterian evolution from three spiralian genomes.</title>
        <authorList>
            <person name="Simakov O."/>
            <person name="Marletaz F."/>
            <person name="Cho S.J."/>
            <person name="Edsinger-Gonzales E."/>
            <person name="Havlak P."/>
            <person name="Hellsten U."/>
            <person name="Kuo D.H."/>
            <person name="Larsson T."/>
            <person name="Lv J."/>
            <person name="Arendt D."/>
            <person name="Savage R."/>
            <person name="Osoegawa K."/>
            <person name="de Jong P."/>
            <person name="Grimwood J."/>
            <person name="Chapman J.A."/>
            <person name="Shapiro H."/>
            <person name="Aerts A."/>
            <person name="Otillar R.P."/>
            <person name="Terry A.Y."/>
            <person name="Boore J.L."/>
            <person name="Grigoriev I.V."/>
            <person name="Lindberg D.R."/>
            <person name="Seaver E.C."/>
            <person name="Weisblat D.A."/>
            <person name="Putnam N.H."/>
            <person name="Rokhsar D.S."/>
        </authorList>
    </citation>
    <scope>NUCLEOTIDE SEQUENCE</scope>
</reference>
<dbReference type="InParanoid" id="T1G7U0"/>
<feature type="domain" description="Protein kinase" evidence="13">
    <location>
        <begin position="14"/>
        <end position="268"/>
    </location>
</feature>
<dbReference type="PRINTS" id="PR00109">
    <property type="entry name" value="TYRKINASE"/>
</dbReference>
<evidence type="ECO:0000256" key="3">
    <source>
        <dbReference type="ARBA" id="ARBA00022679"/>
    </source>
</evidence>
<evidence type="ECO:0000256" key="2">
    <source>
        <dbReference type="ARBA" id="ARBA00022553"/>
    </source>
</evidence>
<dbReference type="GO" id="GO:0043235">
    <property type="term" value="C:receptor complex"/>
    <property type="evidence" value="ECO:0000318"/>
    <property type="project" value="GO_Central"/>
</dbReference>
<keyword evidence="6 10" id="KW-0067">ATP-binding</keyword>
<proteinExistence type="predicted"/>
<dbReference type="InterPro" id="IPR000719">
    <property type="entry name" value="Prot_kinase_dom"/>
</dbReference>
<dbReference type="OrthoDB" id="6219513at2759"/>
<comment type="subcellular location">
    <subcellularLocation>
        <location evidence="1">Membrane</location>
        <topology evidence="1">Single-pass membrane protein</topology>
    </subcellularLocation>
</comment>
<evidence type="ECO:0000256" key="7">
    <source>
        <dbReference type="ARBA" id="ARBA00023137"/>
    </source>
</evidence>
<dbReference type="InterPro" id="IPR050122">
    <property type="entry name" value="RTK"/>
</dbReference>
<dbReference type="Pfam" id="PF07714">
    <property type="entry name" value="PK_Tyr_Ser-Thr"/>
    <property type="match status" value="1"/>
</dbReference>
<dbReference type="SMART" id="SM00219">
    <property type="entry name" value="TyrKc"/>
    <property type="match status" value="1"/>
</dbReference>
<keyword evidence="2" id="KW-0597">Phosphoprotein</keyword>
<feature type="binding site" evidence="11">
    <location>
        <position position="155"/>
    </location>
    <ligand>
        <name>Mg(2+)</name>
        <dbReference type="ChEBI" id="CHEBI:18420"/>
    </ligand>
</feature>
<evidence type="ECO:0000256" key="1">
    <source>
        <dbReference type="ARBA" id="ARBA00004167"/>
    </source>
</evidence>
<dbReference type="GO" id="GO:0004714">
    <property type="term" value="F:transmembrane receptor protein tyrosine kinase activity"/>
    <property type="evidence" value="ECO:0000318"/>
    <property type="project" value="GO_Central"/>
</dbReference>
<dbReference type="GO" id="GO:0050679">
    <property type="term" value="P:positive regulation of epithelial cell proliferation"/>
    <property type="evidence" value="ECO:0000318"/>
    <property type="project" value="GO_Central"/>
</dbReference>
<dbReference type="KEGG" id="hro:HELRODRAFT_90657"/>
<keyword evidence="7" id="KW-0829">Tyrosine-protein kinase</keyword>
<evidence type="ECO:0000256" key="10">
    <source>
        <dbReference type="PIRSR" id="PIRSR000615-2"/>
    </source>
</evidence>
<dbReference type="GO" id="GO:0046872">
    <property type="term" value="F:metal ion binding"/>
    <property type="evidence" value="ECO:0007669"/>
    <property type="project" value="UniProtKB-KW"/>
</dbReference>
<dbReference type="PANTHER" id="PTHR24416">
    <property type="entry name" value="TYROSINE-PROTEIN KINASE RECEPTOR"/>
    <property type="match status" value="1"/>
</dbReference>
<evidence type="ECO:0000256" key="5">
    <source>
        <dbReference type="ARBA" id="ARBA00022777"/>
    </source>
</evidence>
<reference evidence="16" key="1">
    <citation type="submission" date="2012-12" db="EMBL/GenBank/DDBJ databases">
        <authorList>
            <person name="Hellsten U."/>
            <person name="Grimwood J."/>
            <person name="Chapman J.A."/>
            <person name="Shapiro H."/>
            <person name="Aerts A."/>
            <person name="Otillar R.P."/>
            <person name="Terry A.Y."/>
            <person name="Boore J.L."/>
            <person name="Simakov O."/>
            <person name="Marletaz F."/>
            <person name="Cho S.-J."/>
            <person name="Edsinger-Gonzales E."/>
            <person name="Havlak P."/>
            <person name="Kuo D.-H."/>
            <person name="Larsson T."/>
            <person name="Lv J."/>
            <person name="Arendt D."/>
            <person name="Savage R."/>
            <person name="Osoegawa K."/>
            <person name="de Jong P."/>
            <person name="Lindberg D.R."/>
            <person name="Seaver E.C."/>
            <person name="Weisblat D.A."/>
            <person name="Putnam N.H."/>
            <person name="Grigoriev I.V."/>
            <person name="Rokhsar D.S."/>
        </authorList>
    </citation>
    <scope>NUCLEOTIDE SEQUENCE</scope>
</reference>
<dbReference type="RefSeq" id="XP_009030917.1">
    <property type="nucleotide sequence ID" value="XM_009032669.1"/>
</dbReference>
<organism evidence="15 16">
    <name type="scientific">Helobdella robusta</name>
    <name type="common">Californian leech</name>
    <dbReference type="NCBI Taxonomy" id="6412"/>
    <lineage>
        <taxon>Eukaryota</taxon>
        <taxon>Metazoa</taxon>
        <taxon>Spiralia</taxon>
        <taxon>Lophotrochozoa</taxon>
        <taxon>Annelida</taxon>
        <taxon>Clitellata</taxon>
        <taxon>Hirudinea</taxon>
        <taxon>Rhynchobdellida</taxon>
        <taxon>Glossiphoniidae</taxon>
        <taxon>Helobdella</taxon>
    </lineage>
</organism>
<evidence type="ECO:0000256" key="6">
    <source>
        <dbReference type="ARBA" id="ARBA00022840"/>
    </source>
</evidence>
<dbReference type="PROSITE" id="PS50011">
    <property type="entry name" value="PROTEIN_KINASE_DOM"/>
    <property type="match status" value="1"/>
</dbReference>
<evidence type="ECO:0000256" key="8">
    <source>
        <dbReference type="ARBA" id="ARBA00051243"/>
    </source>
</evidence>